<dbReference type="AlphaFoldDB" id="A0A183FNJ0"/>
<name>A0A183FNJ0_HELPZ</name>
<evidence type="ECO:0000313" key="2">
    <source>
        <dbReference type="WBParaSite" id="HPBE_0000907101-mRNA-1"/>
    </source>
</evidence>
<evidence type="ECO:0000313" key="1">
    <source>
        <dbReference type="Proteomes" id="UP000050761"/>
    </source>
</evidence>
<dbReference type="WBParaSite" id="HPBE_0000907101-mRNA-1">
    <property type="protein sequence ID" value="HPBE_0000907101-mRNA-1"/>
    <property type="gene ID" value="HPBE_0000907101"/>
</dbReference>
<keyword evidence="1" id="KW-1185">Reference proteome</keyword>
<dbReference type="Proteomes" id="UP000050761">
    <property type="component" value="Unassembled WGS sequence"/>
</dbReference>
<accession>A0A183FNJ0</accession>
<protein>
    <submittedName>
        <fullName evidence="2">F-box domain-containing protein</fullName>
    </submittedName>
</protein>
<sequence>LNRQDLNRCRLLNRETFELIRANEFMMKRRRVDWVGIEGIDEHTIEVFMYGEANSGRWRWKFTDRPANGGPQLGSLSKGTKPFLQKQFPDAIDRLQKLAEGSDFNRFTLHKLNLSDAILKSISSCLLHAGCRTRLLQLEQLSLDAVTPPVFLKFFRRVAPVEIYFDTFDGYIQEHFGPSLWKFMVTRRMFSVSDGFDLPDSVLYESVDDDILAQLTATDFHIYSPNRITPEGLHAFLTDVVSGKRKVVKGIIGTSFPLDESFECFLCSNNIELSAGAHGVAIGELL</sequence>
<proteinExistence type="predicted"/>
<organism evidence="1 2">
    <name type="scientific">Heligmosomoides polygyrus</name>
    <name type="common">Parasitic roundworm</name>
    <dbReference type="NCBI Taxonomy" id="6339"/>
    <lineage>
        <taxon>Eukaryota</taxon>
        <taxon>Metazoa</taxon>
        <taxon>Ecdysozoa</taxon>
        <taxon>Nematoda</taxon>
        <taxon>Chromadorea</taxon>
        <taxon>Rhabditida</taxon>
        <taxon>Rhabditina</taxon>
        <taxon>Rhabditomorpha</taxon>
        <taxon>Strongyloidea</taxon>
        <taxon>Heligmosomidae</taxon>
        <taxon>Heligmosomoides</taxon>
    </lineage>
</organism>
<reference evidence="2" key="1">
    <citation type="submission" date="2019-09" db="UniProtKB">
        <authorList>
            <consortium name="WormBaseParasite"/>
        </authorList>
    </citation>
    <scope>IDENTIFICATION</scope>
</reference>